<name>A0A074W4P4_AURM1</name>
<gene>
    <name evidence="1" type="ORF">M437DRAFT_80463</name>
</gene>
<protein>
    <submittedName>
        <fullName evidence="1">Uncharacterized protein</fullName>
    </submittedName>
</protein>
<evidence type="ECO:0000313" key="2">
    <source>
        <dbReference type="Proteomes" id="UP000030672"/>
    </source>
</evidence>
<organism evidence="1 2">
    <name type="scientific">Aureobasidium melanogenum (strain CBS 110374)</name>
    <name type="common">Aureobasidium pullulans var. melanogenum</name>
    <dbReference type="NCBI Taxonomy" id="1043003"/>
    <lineage>
        <taxon>Eukaryota</taxon>
        <taxon>Fungi</taxon>
        <taxon>Dikarya</taxon>
        <taxon>Ascomycota</taxon>
        <taxon>Pezizomycotina</taxon>
        <taxon>Dothideomycetes</taxon>
        <taxon>Dothideomycetidae</taxon>
        <taxon>Dothideales</taxon>
        <taxon>Saccotheciaceae</taxon>
        <taxon>Aureobasidium</taxon>
    </lineage>
</organism>
<accession>A0A074W4P4</accession>
<dbReference type="EMBL" id="KL584824">
    <property type="protein sequence ID" value="KEQ67828.1"/>
    <property type="molecule type" value="Genomic_DNA"/>
</dbReference>
<reference evidence="1 2" key="1">
    <citation type="journal article" date="2014" name="BMC Genomics">
        <title>Genome sequencing of four Aureobasidium pullulans varieties: biotechnological potential, stress tolerance, and description of new species.</title>
        <authorList>
            <person name="Gostin Ar C."/>
            <person name="Ohm R.A."/>
            <person name="Kogej T."/>
            <person name="Sonjak S."/>
            <person name="Turk M."/>
            <person name="Zajc J."/>
            <person name="Zalar P."/>
            <person name="Grube M."/>
            <person name="Sun H."/>
            <person name="Han J."/>
            <person name="Sharma A."/>
            <person name="Chiniquy J."/>
            <person name="Ngan C.Y."/>
            <person name="Lipzen A."/>
            <person name="Barry K."/>
            <person name="Grigoriev I.V."/>
            <person name="Gunde-Cimerman N."/>
        </authorList>
    </citation>
    <scope>NUCLEOTIDE SEQUENCE [LARGE SCALE GENOMIC DNA]</scope>
    <source>
        <strain evidence="1 2">CBS 110374</strain>
    </source>
</reference>
<dbReference type="AlphaFoldDB" id="A0A074W4P4"/>
<dbReference type="Proteomes" id="UP000030672">
    <property type="component" value="Unassembled WGS sequence"/>
</dbReference>
<evidence type="ECO:0000313" key="1">
    <source>
        <dbReference type="EMBL" id="KEQ67828.1"/>
    </source>
</evidence>
<dbReference type="HOGENOM" id="CLU_1277389_0_0_1"/>
<keyword evidence="2" id="KW-1185">Reference proteome</keyword>
<proteinExistence type="predicted"/>
<dbReference type="RefSeq" id="XP_040884850.1">
    <property type="nucleotide sequence ID" value="XM_041027362.1"/>
</dbReference>
<sequence>MTSRSGSELQDGLHVDDPNLSNIDISQISISTQTDEELMEISNLRLSSISQSTATDLDKSAPTDQEQLESIFTRSNELFDSMDELGRDLLGWQELQINQDRIASMLHRNSPEKLHDHDISTITGAELECLDLELEYHVKMLIPSPFLMARQVYDALKAHRSVTQVIINDMRLLELKFPQEEELEDRRSEHEADVKMVEDWLDNILKTVEAISVRPT</sequence>
<dbReference type="GeneID" id="63920735"/>